<dbReference type="RefSeq" id="XP_047605512.1">
    <property type="nucleotide sequence ID" value="XM_047750824.1"/>
</dbReference>
<dbReference type="VEuPathDB" id="FungiDB:TERG_11762"/>
<name>A0A080WKW7_TRIRC</name>
<evidence type="ECO:0000313" key="2">
    <source>
        <dbReference type="Proteomes" id="UP000008864"/>
    </source>
</evidence>
<gene>
    <name evidence="1" type="ORF">TERG_11762</name>
</gene>
<dbReference type="EMBL" id="GG700649">
    <property type="protein sequence ID" value="KFL60700.1"/>
    <property type="molecule type" value="Genomic_DNA"/>
</dbReference>
<dbReference type="Proteomes" id="UP000008864">
    <property type="component" value="Unassembled WGS sequence"/>
</dbReference>
<reference evidence="2" key="1">
    <citation type="journal article" date="2012" name="MBio">
        <title>Comparative genome analysis of Trichophyton rubrum and related dermatophytes reveals candidate genes involved in infection.</title>
        <authorList>
            <person name="Martinez D.A."/>
            <person name="Oliver B.G."/>
            <person name="Graeser Y."/>
            <person name="Goldberg J.M."/>
            <person name="Li W."/>
            <person name="Martinez-Rossi N.M."/>
            <person name="Monod M."/>
            <person name="Shelest E."/>
            <person name="Barton R.C."/>
            <person name="Birch E."/>
            <person name="Brakhage A.A."/>
            <person name="Chen Z."/>
            <person name="Gurr S.J."/>
            <person name="Heiman D."/>
            <person name="Heitman J."/>
            <person name="Kosti I."/>
            <person name="Rossi A."/>
            <person name="Saif S."/>
            <person name="Samalova M."/>
            <person name="Saunders C.W."/>
            <person name="Shea T."/>
            <person name="Summerbell R.C."/>
            <person name="Xu J."/>
            <person name="Young S."/>
            <person name="Zeng Q."/>
            <person name="Birren B.W."/>
            <person name="Cuomo C.A."/>
            <person name="White T.C."/>
        </authorList>
    </citation>
    <scope>NUCLEOTIDE SEQUENCE [LARGE SCALE GENOMIC DNA]</scope>
    <source>
        <strain evidence="2">ATCC MYA-4607 / CBS 118892</strain>
    </source>
</reference>
<organism evidence="1 2">
    <name type="scientific">Trichophyton rubrum (strain ATCC MYA-4607 / CBS 118892)</name>
    <name type="common">Athlete's foot fungus</name>
    <dbReference type="NCBI Taxonomy" id="559305"/>
    <lineage>
        <taxon>Eukaryota</taxon>
        <taxon>Fungi</taxon>
        <taxon>Dikarya</taxon>
        <taxon>Ascomycota</taxon>
        <taxon>Pezizomycotina</taxon>
        <taxon>Eurotiomycetes</taxon>
        <taxon>Eurotiomycetidae</taxon>
        <taxon>Onygenales</taxon>
        <taxon>Arthrodermataceae</taxon>
        <taxon>Trichophyton</taxon>
    </lineage>
</organism>
<dbReference type="AlphaFoldDB" id="A0A080WKW7"/>
<dbReference type="GeneID" id="71777140"/>
<keyword evidence="2" id="KW-1185">Reference proteome</keyword>
<dbReference type="OrthoDB" id="10613984at2759"/>
<protein>
    <submittedName>
        <fullName evidence="1">Uncharacterized protein</fullName>
    </submittedName>
</protein>
<proteinExistence type="predicted"/>
<sequence length="128" mass="14032">MVTSREDASDDDSVNEAAGNTAACLLEYDGKGGGPGVLSGQLRIVVWHIQANHEDGQDIEDKDSPEDIANHLRHVARGVLRLSGSDGNGLRSAAGQPVSICEVKEKQRRQRYMIDRDYQCNCKHLLCE</sequence>
<dbReference type="InParanoid" id="A0A080WKW7"/>
<evidence type="ECO:0000313" key="1">
    <source>
        <dbReference type="EMBL" id="KFL60700.1"/>
    </source>
</evidence>
<dbReference type="HOGENOM" id="CLU_1961154_0_0_1"/>
<accession>A0A080WKW7</accession>